<sequence>MHSFVYRIVVPAGVQRVRRAEAVPTGSPVHRVSRSSRSPAIGQISDGEGAPARAPGSGRHRFGPGCGTRPIRTRTRMQGATSSRMIVFPFP</sequence>
<dbReference type="Proteomes" id="UP000034400">
    <property type="component" value="Unassembled WGS sequence"/>
</dbReference>
<reference evidence="2 3" key="1">
    <citation type="submission" date="2015-03" db="EMBL/GenBank/DDBJ databases">
        <title>Draft genome sequences of the Burkholderia contaminans strains LMG 23361 and FFH2055 and Burkholderia cenocepacia K56-2.</title>
        <authorList>
            <person name="Bloodworth R.A."/>
            <person name="Selin C."/>
            <person name="Lopez De Volder M.A."/>
            <person name="Degrossi J."/>
            <person name="Drevinek P."/>
            <person name="Galanternik L."/>
            <person name="Cardona S.T."/>
        </authorList>
    </citation>
    <scope>NUCLEOTIDE SEQUENCE [LARGE SCALE GENOMIC DNA]</scope>
    <source>
        <strain evidence="2 3">LMG 23361</strain>
    </source>
</reference>
<feature type="region of interest" description="Disordered" evidence="1">
    <location>
        <begin position="21"/>
        <end position="82"/>
    </location>
</feature>
<evidence type="ECO:0000313" key="2">
    <source>
        <dbReference type="EMBL" id="KKL42638.1"/>
    </source>
</evidence>
<evidence type="ECO:0000313" key="3">
    <source>
        <dbReference type="Proteomes" id="UP000034400"/>
    </source>
</evidence>
<dbReference type="EMBL" id="LASD01000003">
    <property type="protein sequence ID" value="KKL42638.1"/>
    <property type="molecule type" value="Genomic_DNA"/>
</dbReference>
<accession>A0ABD4AYZ9</accession>
<organism evidence="2 3">
    <name type="scientific">Burkholderia contaminans LMG 23361</name>
    <dbReference type="NCBI Taxonomy" id="1334628"/>
    <lineage>
        <taxon>Bacteria</taxon>
        <taxon>Pseudomonadati</taxon>
        <taxon>Pseudomonadota</taxon>
        <taxon>Betaproteobacteria</taxon>
        <taxon>Burkholderiales</taxon>
        <taxon>Burkholderiaceae</taxon>
        <taxon>Burkholderia</taxon>
        <taxon>Burkholderia cepacia complex</taxon>
    </lineage>
</organism>
<proteinExistence type="predicted"/>
<comment type="caution">
    <text evidence="2">The sequence shown here is derived from an EMBL/GenBank/DDBJ whole genome shotgun (WGS) entry which is preliminary data.</text>
</comment>
<feature type="compositionally biased region" description="Low complexity" evidence="1">
    <location>
        <begin position="27"/>
        <end position="39"/>
    </location>
</feature>
<name>A0ABD4AYZ9_9BURK</name>
<evidence type="ECO:0000256" key="1">
    <source>
        <dbReference type="SAM" id="MobiDB-lite"/>
    </source>
</evidence>
<protein>
    <submittedName>
        <fullName evidence="2">Uncharacterized protein</fullName>
    </submittedName>
</protein>
<gene>
    <name evidence="2" type="ORF">WR31_12105</name>
</gene>
<dbReference type="AlphaFoldDB" id="A0ABD4AYZ9"/>